<gene>
    <name evidence="2" type="ORF">AWW68_10495</name>
</gene>
<sequence>MHKLLISLLLLVGFSSLPFAQQIEVKDTEGKPLPFCHLRVENQKTSSFFLTEHYLLITQTTKGRYGKIRA</sequence>
<feature type="chain" id="PRO_5007574477" evidence="1">
    <location>
        <begin position="21"/>
        <end position="70"/>
    </location>
</feature>
<dbReference type="Proteomes" id="UP000075606">
    <property type="component" value="Unassembled WGS sequence"/>
</dbReference>
<name>A0A150X912_9BACT</name>
<dbReference type="AlphaFoldDB" id="A0A150X912"/>
<dbReference type="EMBL" id="LRPC01000023">
    <property type="protein sequence ID" value="KYG75227.1"/>
    <property type="molecule type" value="Genomic_DNA"/>
</dbReference>
<protein>
    <submittedName>
        <fullName evidence="2">Uncharacterized protein</fullName>
    </submittedName>
</protein>
<accession>A0A150X912</accession>
<keyword evidence="1" id="KW-0732">Signal</keyword>
<evidence type="ECO:0000313" key="2">
    <source>
        <dbReference type="EMBL" id="KYG75227.1"/>
    </source>
</evidence>
<proteinExistence type="predicted"/>
<dbReference type="STRING" id="333140.AWW68_10495"/>
<reference evidence="2 3" key="1">
    <citation type="submission" date="2016-01" db="EMBL/GenBank/DDBJ databases">
        <title>Genome sequencing of Roseivirga spongicola UST030701-084.</title>
        <authorList>
            <person name="Selvaratnam C."/>
            <person name="Thevarajoo S."/>
            <person name="Goh K.M."/>
            <person name="Ee R."/>
            <person name="Chan K.-G."/>
            <person name="Chong C.S."/>
        </authorList>
    </citation>
    <scope>NUCLEOTIDE SEQUENCE [LARGE SCALE GENOMIC DNA]</scope>
    <source>
        <strain evidence="2 3">UST030701-084</strain>
    </source>
</reference>
<comment type="caution">
    <text evidence="2">The sequence shown here is derived from an EMBL/GenBank/DDBJ whole genome shotgun (WGS) entry which is preliminary data.</text>
</comment>
<keyword evidence="3" id="KW-1185">Reference proteome</keyword>
<feature type="signal peptide" evidence="1">
    <location>
        <begin position="1"/>
        <end position="20"/>
    </location>
</feature>
<evidence type="ECO:0000313" key="3">
    <source>
        <dbReference type="Proteomes" id="UP000075606"/>
    </source>
</evidence>
<organism evidence="2 3">
    <name type="scientific">Roseivirga spongicola</name>
    <dbReference type="NCBI Taxonomy" id="333140"/>
    <lineage>
        <taxon>Bacteria</taxon>
        <taxon>Pseudomonadati</taxon>
        <taxon>Bacteroidota</taxon>
        <taxon>Cytophagia</taxon>
        <taxon>Cytophagales</taxon>
        <taxon>Roseivirgaceae</taxon>
        <taxon>Roseivirga</taxon>
    </lineage>
</organism>
<evidence type="ECO:0000256" key="1">
    <source>
        <dbReference type="SAM" id="SignalP"/>
    </source>
</evidence>